<proteinExistence type="predicted"/>
<evidence type="ECO:0000256" key="1">
    <source>
        <dbReference type="SAM" id="MobiDB-lite"/>
    </source>
</evidence>
<feature type="compositionally biased region" description="Basic and acidic residues" evidence="1">
    <location>
        <begin position="80"/>
        <end position="93"/>
    </location>
</feature>
<comment type="caution">
    <text evidence="2">The sequence shown here is derived from an EMBL/GenBank/DDBJ whole genome shotgun (WGS) entry which is preliminary data.</text>
</comment>
<dbReference type="AlphaFoldDB" id="A0A835PV05"/>
<feature type="region of interest" description="Disordered" evidence="1">
    <location>
        <begin position="71"/>
        <end position="93"/>
    </location>
</feature>
<keyword evidence="3" id="KW-1185">Reference proteome</keyword>
<accession>A0A835PV05</accession>
<reference evidence="2 3" key="1">
    <citation type="journal article" date="2020" name="Nat. Food">
        <title>A phased Vanilla planifolia genome enables genetic improvement of flavour and production.</title>
        <authorList>
            <person name="Hasing T."/>
            <person name="Tang H."/>
            <person name="Brym M."/>
            <person name="Khazi F."/>
            <person name="Huang T."/>
            <person name="Chambers A.H."/>
        </authorList>
    </citation>
    <scope>NUCLEOTIDE SEQUENCE [LARGE SCALE GENOMIC DNA]</scope>
    <source>
        <tissue evidence="2">Leaf</tissue>
    </source>
</reference>
<gene>
    <name evidence="2" type="ORF">HPP92_021117</name>
</gene>
<evidence type="ECO:0000313" key="2">
    <source>
        <dbReference type="EMBL" id="KAG0460820.1"/>
    </source>
</evidence>
<dbReference type="Proteomes" id="UP000636800">
    <property type="component" value="Chromosome 11"/>
</dbReference>
<name>A0A835PV05_VANPL</name>
<evidence type="ECO:0000313" key="3">
    <source>
        <dbReference type="Proteomes" id="UP000636800"/>
    </source>
</evidence>
<feature type="region of interest" description="Disordered" evidence="1">
    <location>
        <begin position="1"/>
        <end position="32"/>
    </location>
</feature>
<dbReference type="EMBL" id="JADCNL010000011">
    <property type="protein sequence ID" value="KAG0460820.1"/>
    <property type="molecule type" value="Genomic_DNA"/>
</dbReference>
<protein>
    <submittedName>
        <fullName evidence="2">Uncharacterized protein</fullName>
    </submittedName>
</protein>
<sequence length="93" mass="10208">MQKQRVKIRTTISRFPKNAPLTPSSAAPNDPGDLIKIDQLIRGHEIAGSNHHPEDPTAAEVIQLPEVCGSIANESDEKDEGNAKVDWKKNRSV</sequence>
<dbReference type="OrthoDB" id="336240at2759"/>
<organism evidence="2 3">
    <name type="scientific">Vanilla planifolia</name>
    <name type="common">Vanilla</name>
    <dbReference type="NCBI Taxonomy" id="51239"/>
    <lineage>
        <taxon>Eukaryota</taxon>
        <taxon>Viridiplantae</taxon>
        <taxon>Streptophyta</taxon>
        <taxon>Embryophyta</taxon>
        <taxon>Tracheophyta</taxon>
        <taxon>Spermatophyta</taxon>
        <taxon>Magnoliopsida</taxon>
        <taxon>Liliopsida</taxon>
        <taxon>Asparagales</taxon>
        <taxon>Orchidaceae</taxon>
        <taxon>Vanilloideae</taxon>
        <taxon>Vanilleae</taxon>
        <taxon>Vanilla</taxon>
    </lineage>
</organism>